<dbReference type="PROSITE" id="PS51272">
    <property type="entry name" value="SLH"/>
    <property type="match status" value="3"/>
</dbReference>
<dbReference type="Pfam" id="PF13620">
    <property type="entry name" value="CarboxypepD_reg"/>
    <property type="match status" value="1"/>
</dbReference>
<dbReference type="SUPFAM" id="SSF49464">
    <property type="entry name" value="Carboxypeptidase regulatory domain-like"/>
    <property type="match status" value="1"/>
</dbReference>
<evidence type="ECO:0000313" key="3">
    <source>
        <dbReference type="EMBL" id="TYA10104.1"/>
    </source>
</evidence>
<dbReference type="Pfam" id="PF05345">
    <property type="entry name" value="He_PIG"/>
    <property type="match status" value="1"/>
</dbReference>
<comment type="caution">
    <text evidence="3">The sequence shown here is derived from an EMBL/GenBank/DDBJ whole genome shotgun (WGS) entry which is preliminary data.</text>
</comment>
<dbReference type="InterPro" id="IPR015919">
    <property type="entry name" value="Cadherin-like_sf"/>
</dbReference>
<dbReference type="SUPFAM" id="SSF49313">
    <property type="entry name" value="Cadherin-like"/>
    <property type="match status" value="1"/>
</dbReference>
<dbReference type="InterPro" id="IPR040751">
    <property type="entry name" value="SbsC_C"/>
</dbReference>
<dbReference type="InterPro" id="IPR051465">
    <property type="entry name" value="Cell_Envelope_Struct_Comp"/>
</dbReference>
<dbReference type="PANTHER" id="PTHR43308:SF5">
    <property type="entry name" value="S-LAYER PROTEIN _ PEPTIDOGLYCAN ENDO-BETA-N-ACETYLGLUCOSAMINIDASE"/>
    <property type="match status" value="1"/>
</dbReference>
<dbReference type="InterPro" id="IPR008964">
    <property type="entry name" value="Invasin/intimin_cell_adhesion"/>
</dbReference>
<organism evidence="3 4">
    <name type="scientific">Paenibacillus faecis</name>
    <dbReference type="NCBI Taxonomy" id="862114"/>
    <lineage>
        <taxon>Bacteria</taxon>
        <taxon>Bacillati</taxon>
        <taxon>Bacillota</taxon>
        <taxon>Bacilli</taxon>
        <taxon>Bacillales</taxon>
        <taxon>Paenibacillaceae</taxon>
        <taxon>Paenibacillus</taxon>
    </lineage>
</organism>
<gene>
    <name evidence="3" type="ORF">FRY98_26285</name>
</gene>
<dbReference type="Gene3D" id="2.60.40.1080">
    <property type="match status" value="1"/>
</dbReference>
<accession>A0A5D0CLQ8</accession>
<dbReference type="Gene3D" id="2.60.40.1120">
    <property type="entry name" value="Carboxypeptidase-like, regulatory domain"/>
    <property type="match status" value="1"/>
</dbReference>
<evidence type="ECO:0000313" key="4">
    <source>
        <dbReference type="Proteomes" id="UP000325218"/>
    </source>
</evidence>
<dbReference type="Gene3D" id="2.60.40.10">
    <property type="entry name" value="Immunoglobulins"/>
    <property type="match status" value="1"/>
</dbReference>
<dbReference type="Pfam" id="PF18316">
    <property type="entry name" value="S-l_SbsC_C"/>
    <property type="match status" value="1"/>
</dbReference>
<dbReference type="SMART" id="SM00635">
    <property type="entry name" value="BID_2"/>
    <property type="match status" value="1"/>
</dbReference>
<evidence type="ECO:0000256" key="1">
    <source>
        <dbReference type="SAM" id="MobiDB-lite"/>
    </source>
</evidence>
<dbReference type="InterPro" id="IPR001119">
    <property type="entry name" value="SLH_dom"/>
</dbReference>
<dbReference type="GO" id="GO:0005509">
    <property type="term" value="F:calcium ion binding"/>
    <property type="evidence" value="ECO:0007669"/>
    <property type="project" value="InterPro"/>
</dbReference>
<reference evidence="3 4" key="1">
    <citation type="submission" date="2019-08" db="EMBL/GenBank/DDBJ databases">
        <title>Genome sequencing of Paenibacillus faecis DSM 23593(T).</title>
        <authorList>
            <person name="Kook J.-K."/>
            <person name="Park S.-N."/>
            <person name="Lim Y.K."/>
        </authorList>
    </citation>
    <scope>NUCLEOTIDE SEQUENCE [LARGE SCALE GENOMIC DNA]</scope>
    <source>
        <strain evidence="3 4">DSM 23593</strain>
    </source>
</reference>
<feature type="domain" description="SLH" evidence="2">
    <location>
        <begin position="983"/>
        <end position="1046"/>
    </location>
</feature>
<dbReference type="Pfam" id="PF00395">
    <property type="entry name" value="SLH"/>
    <property type="match status" value="3"/>
</dbReference>
<evidence type="ECO:0000259" key="2">
    <source>
        <dbReference type="PROSITE" id="PS51272"/>
    </source>
</evidence>
<dbReference type="RefSeq" id="WP_148457675.1">
    <property type="nucleotide sequence ID" value="NZ_VSDO01000006.1"/>
</dbReference>
<dbReference type="AlphaFoldDB" id="A0A5D0CLQ8"/>
<dbReference type="InterPro" id="IPR013783">
    <property type="entry name" value="Ig-like_fold"/>
</dbReference>
<proteinExistence type="predicted"/>
<dbReference type="PANTHER" id="PTHR43308">
    <property type="entry name" value="OUTER MEMBRANE PROTEIN ALPHA-RELATED"/>
    <property type="match status" value="1"/>
</dbReference>
<dbReference type="GO" id="GO:0016020">
    <property type="term" value="C:membrane"/>
    <property type="evidence" value="ECO:0007669"/>
    <property type="project" value="InterPro"/>
</dbReference>
<feature type="region of interest" description="Disordered" evidence="1">
    <location>
        <begin position="719"/>
        <end position="761"/>
    </location>
</feature>
<feature type="domain" description="SLH" evidence="2">
    <location>
        <begin position="1112"/>
        <end position="1173"/>
    </location>
</feature>
<name>A0A5D0CLQ8_9BACL</name>
<feature type="domain" description="SLH" evidence="2">
    <location>
        <begin position="1049"/>
        <end position="1108"/>
    </location>
</feature>
<dbReference type="OrthoDB" id="663332at2"/>
<feature type="compositionally biased region" description="Pro residues" evidence="1">
    <location>
        <begin position="723"/>
        <end position="742"/>
    </location>
</feature>
<dbReference type="InterPro" id="IPR008969">
    <property type="entry name" value="CarboxyPept-like_regulatory"/>
</dbReference>
<protein>
    <recommendedName>
        <fullName evidence="2">SLH domain-containing protein</fullName>
    </recommendedName>
</protein>
<sequence length="1173" mass="124656">MKRRKSTMAILLAGLILLGQIGLYGVPALAGSHADPQGAVPPMENGWVLLSAPEQLAYINRNQEQYLDKQIRLVNDIDLTGVTWVPFGGNDFAPFSGIFDGQGHTITGLNIEGDTRLNVGFFGEANGSIRNLSLKVNITGGSITGGVAGYLSGGSIVGAYTEGNVTSLVPRDPNKVTSTGGITGILGHARIERSSSSASITASWGFNMYGGGISGYVFGASILDSFFTGQIRNVANASNSHVFTSGIGAYFSGTPGNENTVRNTYSRGRIHPENPGWYTGRSAIAGYTNTTGIYSSYFDKETSMVSVGVDSTYNSGPLEAAGLTTAEMKQRVNYTGWDFEHTWNIHANVNDGYPYLRPRVLTEEIPFAVQGEPYSLMLAGFDGTHAGLTWSATGLPDGLNLNPSGEIHGTPTSALSGNSSYDVIITATDEGGATVVRSFQLDLKTMAPPLENVSVQPGAEIGTTAITVTPLQTGATLAFVLDRTDAEPPLYEDTLPPDAVYYVPGSDIPGVQPGQTVDLYEIDARQRIKAWHRLILEADHIRQFIPVNGIWVEPSDLTLMVGDEPVKLNLILEPETATNKEVTWVSADPAVAEVNNLNGEVLPVKPGQTVITATASSGLTAKAAITVQPATGSVTGAVYSTVSSSVYDKELIPLAGASVSIGGGSVLTNIQGDFKLDEVPVGPQTLTIEASGFAPFVQRLDVQANQILDTGIIVLAADKTPEPEPQPDPEPHEPSPSSPPEPGTNAASGRSAPAAESNARSSLAQLTINHSKVWVAASRETTTDGQTAIRLKPDASALARVFTANHEVLMEYQADDTPAVYLDLPGKFLVDMLKRADTIESGYSITFKVNGTGFQLPLHWLNGSRPALDPDSVVTIGVRQPAPTIVGNLSAVLAQRGAKLIESPVAFSVEINGQPTEESIPNGQANRYWNKTIALPASADPVKSTVVWVDGQGGMHFTPSVFHNDPSEATIYSQQYGLFAVISSQHTFEDIAGHWAKDEIELMANKWIVQGRSDGFFSPDAHMTRAELAALLVRSLGLTDSVAKKGSPFADISPDAWYAGAVRTALERGLFTGDHDGMFRPDAWITREELAVVVARALSFNARAPQPNSAALGAFSDANTISAWAAEPVAKLTESGLLQGTSAACFSPRKYATRAESAVMLKRMLQYLKFINS</sequence>
<dbReference type="Gene3D" id="2.160.20.110">
    <property type="match status" value="1"/>
</dbReference>
<dbReference type="EMBL" id="VSDO01000006">
    <property type="protein sequence ID" value="TYA10104.1"/>
    <property type="molecule type" value="Genomic_DNA"/>
</dbReference>
<dbReference type="SUPFAM" id="SSF49373">
    <property type="entry name" value="Invasin/intimin cell-adhesion fragments"/>
    <property type="match status" value="1"/>
</dbReference>
<keyword evidence="4" id="KW-1185">Reference proteome</keyword>
<dbReference type="Proteomes" id="UP000325218">
    <property type="component" value="Unassembled WGS sequence"/>
</dbReference>
<dbReference type="Pfam" id="PF02368">
    <property type="entry name" value="Big_2"/>
    <property type="match status" value="1"/>
</dbReference>
<dbReference type="InterPro" id="IPR003343">
    <property type="entry name" value="Big_2"/>
</dbReference>